<evidence type="ECO:0000313" key="2">
    <source>
        <dbReference type="EMBL" id="KAJ0223991.1"/>
    </source>
</evidence>
<reference evidence="2 3" key="1">
    <citation type="journal article" date="2017" name="Nat. Commun.">
        <title>Genome assembly with in vitro proximity ligation data and whole-genome triplication in lettuce.</title>
        <authorList>
            <person name="Reyes-Chin-Wo S."/>
            <person name="Wang Z."/>
            <person name="Yang X."/>
            <person name="Kozik A."/>
            <person name="Arikit S."/>
            <person name="Song C."/>
            <person name="Xia L."/>
            <person name="Froenicke L."/>
            <person name="Lavelle D.O."/>
            <person name="Truco M.J."/>
            <person name="Xia R."/>
            <person name="Zhu S."/>
            <person name="Xu C."/>
            <person name="Xu H."/>
            <person name="Xu X."/>
            <person name="Cox K."/>
            <person name="Korf I."/>
            <person name="Meyers B.C."/>
            <person name="Michelmore R.W."/>
        </authorList>
    </citation>
    <scope>NUCLEOTIDE SEQUENCE [LARGE SCALE GENOMIC DNA]</scope>
    <source>
        <strain evidence="3">cv. Salinas</strain>
        <tissue evidence="2">Seedlings</tissue>
    </source>
</reference>
<dbReference type="PANTHER" id="PTHR47718">
    <property type="entry name" value="OS01G0519700 PROTEIN"/>
    <property type="match status" value="1"/>
</dbReference>
<evidence type="ECO:0000256" key="1">
    <source>
        <dbReference type="SAM" id="Phobius"/>
    </source>
</evidence>
<name>A0A9R1WKA8_LACSA</name>
<comment type="caution">
    <text evidence="2">The sequence shown here is derived from an EMBL/GenBank/DDBJ whole genome shotgun (WGS) entry which is preliminary data.</text>
</comment>
<keyword evidence="1" id="KW-1133">Transmembrane helix</keyword>
<dbReference type="EMBL" id="NBSK02000002">
    <property type="protein sequence ID" value="KAJ0223991.1"/>
    <property type="molecule type" value="Genomic_DNA"/>
</dbReference>
<gene>
    <name evidence="2" type="ORF">LSAT_V11C200052790</name>
</gene>
<accession>A0A9R1WKA8</accession>
<sequence length="375" mass="44331">MLHIDYTCGTSLKNLRKRHILCFLIPIYIPIDVYNHPDFHLWSTMLDMFHLKENDWLRSVFKIRDLWIAAFMRDLELSGLMRTTSRSESLNYAFLHFLHHKSNLVKFMMSFDSAMEKKRHRQSFLPSSCPNTRYKVVFSRRSDSISITCNYMLFVQEGLLCRHMFFILNMKEYDEIPSNFILRRWGKDIIANGLLRKKYSYPHKGSKNECLIQDAYAILRLSINKIVNNEDELAKYITQLQEVDSGISLCTSPRASSSRSVHIEKIIRAAVPDSGSKTRDEPMVKESRALERKLCSLCHKPNHNARSCILRLKKSNLASETTKIRFDFCNDHSMSRNVEILMLILIFIVLDFISNNRIYFFFQIYCFWLKIFFYC</sequence>
<evidence type="ECO:0008006" key="4">
    <source>
        <dbReference type="Google" id="ProtNLM"/>
    </source>
</evidence>
<proteinExistence type="predicted"/>
<dbReference type="Proteomes" id="UP000235145">
    <property type="component" value="Unassembled WGS sequence"/>
</dbReference>
<organism evidence="2 3">
    <name type="scientific">Lactuca sativa</name>
    <name type="common">Garden lettuce</name>
    <dbReference type="NCBI Taxonomy" id="4236"/>
    <lineage>
        <taxon>Eukaryota</taxon>
        <taxon>Viridiplantae</taxon>
        <taxon>Streptophyta</taxon>
        <taxon>Embryophyta</taxon>
        <taxon>Tracheophyta</taxon>
        <taxon>Spermatophyta</taxon>
        <taxon>Magnoliopsida</taxon>
        <taxon>eudicotyledons</taxon>
        <taxon>Gunneridae</taxon>
        <taxon>Pentapetalae</taxon>
        <taxon>asterids</taxon>
        <taxon>campanulids</taxon>
        <taxon>Asterales</taxon>
        <taxon>Asteraceae</taxon>
        <taxon>Cichorioideae</taxon>
        <taxon>Cichorieae</taxon>
        <taxon>Lactucinae</taxon>
        <taxon>Lactuca</taxon>
    </lineage>
</organism>
<protein>
    <recommendedName>
        <fullName evidence="4">Protein FAR1-RELATED SEQUENCE</fullName>
    </recommendedName>
</protein>
<keyword evidence="3" id="KW-1185">Reference proteome</keyword>
<evidence type="ECO:0000313" key="3">
    <source>
        <dbReference type="Proteomes" id="UP000235145"/>
    </source>
</evidence>
<dbReference type="AlphaFoldDB" id="A0A9R1WKA8"/>
<keyword evidence="1" id="KW-0812">Transmembrane</keyword>
<keyword evidence="1" id="KW-0472">Membrane</keyword>
<feature type="transmembrane region" description="Helical" evidence="1">
    <location>
        <begin position="340"/>
        <end position="362"/>
    </location>
</feature>
<dbReference type="PANTHER" id="PTHR47718:SF12">
    <property type="entry name" value="PROTEIN FAR1-RELATED SEQUENCE"/>
    <property type="match status" value="1"/>
</dbReference>